<dbReference type="AlphaFoldDB" id="A0AAE1ADA1"/>
<protein>
    <submittedName>
        <fullName evidence="1">Uncharacterized protein</fullName>
    </submittedName>
</protein>
<reference evidence="1" key="1">
    <citation type="journal article" date="2023" name="G3 (Bethesda)">
        <title>A reference genome for the long-term kleptoplast-retaining sea slug Elysia crispata morphotype clarki.</title>
        <authorList>
            <person name="Eastman K.E."/>
            <person name="Pendleton A.L."/>
            <person name="Shaikh M.A."/>
            <person name="Suttiyut T."/>
            <person name="Ogas R."/>
            <person name="Tomko P."/>
            <person name="Gavelis G."/>
            <person name="Widhalm J.R."/>
            <person name="Wisecaver J.H."/>
        </authorList>
    </citation>
    <scope>NUCLEOTIDE SEQUENCE</scope>
    <source>
        <strain evidence="1">ECLA1</strain>
    </source>
</reference>
<name>A0AAE1ADA1_9GAST</name>
<dbReference type="EMBL" id="JAWDGP010002165">
    <property type="protein sequence ID" value="KAK3785136.1"/>
    <property type="molecule type" value="Genomic_DNA"/>
</dbReference>
<evidence type="ECO:0000313" key="1">
    <source>
        <dbReference type="EMBL" id="KAK3785136.1"/>
    </source>
</evidence>
<accession>A0AAE1ADA1</accession>
<proteinExistence type="predicted"/>
<organism evidence="1 2">
    <name type="scientific">Elysia crispata</name>
    <name type="common">lettuce slug</name>
    <dbReference type="NCBI Taxonomy" id="231223"/>
    <lineage>
        <taxon>Eukaryota</taxon>
        <taxon>Metazoa</taxon>
        <taxon>Spiralia</taxon>
        <taxon>Lophotrochozoa</taxon>
        <taxon>Mollusca</taxon>
        <taxon>Gastropoda</taxon>
        <taxon>Heterobranchia</taxon>
        <taxon>Euthyneura</taxon>
        <taxon>Panpulmonata</taxon>
        <taxon>Sacoglossa</taxon>
        <taxon>Placobranchoidea</taxon>
        <taxon>Plakobranchidae</taxon>
        <taxon>Elysia</taxon>
    </lineage>
</organism>
<comment type="caution">
    <text evidence="1">The sequence shown here is derived from an EMBL/GenBank/DDBJ whole genome shotgun (WGS) entry which is preliminary data.</text>
</comment>
<keyword evidence="2" id="KW-1185">Reference proteome</keyword>
<evidence type="ECO:0000313" key="2">
    <source>
        <dbReference type="Proteomes" id="UP001283361"/>
    </source>
</evidence>
<sequence length="111" mass="12427">MTHGKCSDPASRSELTRENATSALMLKQDLSILILRVQCACGARLAIIVPYNRTLILIPARFHYSMRQEDCFPPGQLLAVSSPVTMDQRSSKLWYRFGGTDIDSQQVLLTL</sequence>
<dbReference type="Proteomes" id="UP001283361">
    <property type="component" value="Unassembled WGS sequence"/>
</dbReference>
<gene>
    <name evidence="1" type="ORF">RRG08_021936</name>
</gene>